<evidence type="ECO:0000256" key="1">
    <source>
        <dbReference type="SAM" id="SignalP"/>
    </source>
</evidence>
<evidence type="ECO:0000259" key="2">
    <source>
        <dbReference type="SMART" id="SM00181"/>
    </source>
</evidence>
<dbReference type="VEuPathDB" id="AmoebaDB:EHI_129490"/>
<dbReference type="InterPro" id="IPR053215">
    <property type="entry name" value="TKL_Ser/Thr_kinase"/>
</dbReference>
<dbReference type="SMART" id="SM00261">
    <property type="entry name" value="FU"/>
    <property type="match status" value="4"/>
</dbReference>
<dbReference type="InterPro" id="IPR000742">
    <property type="entry name" value="EGF"/>
</dbReference>
<feature type="domain" description="EGF-like" evidence="2">
    <location>
        <begin position="237"/>
        <end position="267"/>
    </location>
</feature>
<accession>A0A5K1U6E8</accession>
<dbReference type="Proteomes" id="UP000078387">
    <property type="component" value="Unassembled WGS sequence"/>
</dbReference>
<comment type="caution">
    <text evidence="3">The sequence shown here is derived from an EMBL/GenBank/DDBJ whole genome shotgun (WGS) entry which is preliminary data.</text>
</comment>
<dbReference type="Gene3D" id="2.10.220.10">
    <property type="entry name" value="Hormone Receptor, Insulin-like Growth Factor Receptor 1, Chain A, domain 2"/>
    <property type="match status" value="2"/>
</dbReference>
<proteinExistence type="predicted"/>
<evidence type="ECO:0000313" key="4">
    <source>
        <dbReference type="Proteomes" id="UP000078387"/>
    </source>
</evidence>
<organism evidence="3 4">
    <name type="scientific">Entamoeba histolytica</name>
    <dbReference type="NCBI Taxonomy" id="5759"/>
    <lineage>
        <taxon>Eukaryota</taxon>
        <taxon>Amoebozoa</taxon>
        <taxon>Evosea</taxon>
        <taxon>Archamoebae</taxon>
        <taxon>Mastigamoebida</taxon>
        <taxon>Entamoebidae</taxon>
        <taxon>Entamoeba</taxon>
    </lineage>
</organism>
<dbReference type="AlphaFoldDB" id="A0A5K1U6E8"/>
<dbReference type="EMBL" id="BDEQ01000001">
    <property type="protein sequence ID" value="GAT98709.1"/>
    <property type="molecule type" value="Genomic_DNA"/>
</dbReference>
<dbReference type="InterPro" id="IPR006212">
    <property type="entry name" value="Furin_repeat"/>
</dbReference>
<dbReference type="VEuPathDB" id="AmoebaDB:EHI5A_087910"/>
<sequence length="461" mass="51494">MIFTLLIPLIVAQNPECSSAYCSSCKTNPNVCDLCAQNYILVDGKCKYFKEVVPYCAISAKDGCSACMSGYYLKDGKCQIPPNSLCASYKGGKCIVCVDGYYAKAGECFECVDHCYECSSMTQCFECLDGYGFNGDECVQSLDHCKAYSYGSSTRCRECYDGYGLNKKNQCEKCAIDGCYSCSLDYTKCDICYDTKHFDGKACVDFVPIEHCASYTDSLDCSYCADGYYLDEGKCKACKVELCDQCKSPYTCNKCQEGYYWNEKECTSCPAIPIGCVGCSGINKCSVCKEGYHLVGSYCYENVEHCAVYSYEQCKTCEEGYYLSKDKCLKGVEHCKRHSTDGKKCVECGKGYYLTEDFKCSKCDSKCNECEHKSTYCELDSLDENKEDVHPIRMAHCTRASADGQRCMSCDDRTYLKDGKCVECGDEKCYGCTEDNKCSVCAKTQEDFFNGIVYLPNNNHC</sequence>
<feature type="domain" description="EGF-like" evidence="2">
    <location>
        <begin position="316"/>
        <end position="361"/>
    </location>
</feature>
<keyword evidence="1" id="KW-0732">Signal</keyword>
<gene>
    <name evidence="3" type="ORF">CL6EHI_129490</name>
</gene>
<dbReference type="PANTHER" id="PTHR45756:SF1">
    <property type="entry name" value="PROTEIN KINASE DOMAIN CONTAINING PROTEIN"/>
    <property type="match status" value="1"/>
</dbReference>
<dbReference type="SMART" id="SM00181">
    <property type="entry name" value="EGF"/>
    <property type="match status" value="4"/>
</dbReference>
<dbReference type="VEuPathDB" id="AmoebaDB:EHI8A_101600"/>
<feature type="domain" description="EGF-like" evidence="2">
    <location>
        <begin position="117"/>
        <end position="172"/>
    </location>
</feature>
<feature type="domain" description="EGF-like" evidence="2">
    <location>
        <begin position="16"/>
        <end position="47"/>
    </location>
</feature>
<reference evidence="3 4" key="1">
    <citation type="submission" date="2016-05" db="EMBL/GenBank/DDBJ databases">
        <title>First whole genome sequencing of Entamoeba histolytica HM1:IMSS-clone-6.</title>
        <authorList>
            <person name="Mukherjee Avik.K."/>
            <person name="Izumyama S."/>
            <person name="Nakada-Tsukui K."/>
            <person name="Nozaki T."/>
        </authorList>
    </citation>
    <scope>NUCLEOTIDE SEQUENCE [LARGE SCALE GENOMIC DNA]</scope>
    <source>
        <strain evidence="3 4">HM1:IMSS clone 6</strain>
    </source>
</reference>
<protein>
    <submittedName>
        <fullName evidence="3">Cxxc-rich protein</fullName>
    </submittedName>
</protein>
<dbReference type="PANTHER" id="PTHR45756">
    <property type="entry name" value="PALMITOYLTRANSFERASE"/>
    <property type="match status" value="1"/>
</dbReference>
<feature type="chain" id="PRO_5023835655" evidence="1">
    <location>
        <begin position="21"/>
        <end position="461"/>
    </location>
</feature>
<dbReference type="VEuPathDB" id="AmoebaDB:EHI7A_179780"/>
<name>A0A5K1U6E8_ENTHI</name>
<dbReference type="OMA" id="ECKSEYS"/>
<dbReference type="SUPFAM" id="SSF57184">
    <property type="entry name" value="Growth factor receptor domain"/>
    <property type="match status" value="2"/>
</dbReference>
<dbReference type="InterPro" id="IPR009030">
    <property type="entry name" value="Growth_fac_rcpt_cys_sf"/>
</dbReference>
<evidence type="ECO:0000313" key="3">
    <source>
        <dbReference type="EMBL" id="GAT98709.1"/>
    </source>
</evidence>
<feature type="signal peptide" evidence="1">
    <location>
        <begin position="1"/>
        <end position="20"/>
    </location>
</feature>
<dbReference type="VEuPathDB" id="AmoebaDB:KM1_146410"/>